<dbReference type="SUPFAM" id="SSF52540">
    <property type="entry name" value="P-loop containing nucleoside triphosphate hydrolases"/>
    <property type="match status" value="1"/>
</dbReference>
<protein>
    <submittedName>
        <fullName evidence="1">AAA family ATPase</fullName>
    </submittedName>
</protein>
<dbReference type="OrthoDB" id="1496333at2"/>
<evidence type="ECO:0000313" key="1">
    <source>
        <dbReference type="EMBL" id="TDH59807.1"/>
    </source>
</evidence>
<dbReference type="RefSeq" id="WP_133291410.1">
    <property type="nucleotide sequence ID" value="NZ_SMSJ01000053.1"/>
</dbReference>
<comment type="caution">
    <text evidence="1">The sequence shown here is derived from an EMBL/GenBank/DDBJ whole genome shotgun (WGS) entry which is preliminary data.</text>
</comment>
<dbReference type="Pfam" id="PF13481">
    <property type="entry name" value="AAA_25"/>
    <property type="match status" value="1"/>
</dbReference>
<sequence>MMDGYHHAPEAVLRAAGAREEVFAPPPPPRGKAFGRLRVLTVADALAAPPRRYLLRGLVAPGELSLWWGAPKCGKSFLLLRLVYGLALGHGMWGREPARACRVLYVAAEGEGGFAARLLALRDVLGDANDAFRYIAQRVTVGPPSEDLTDVIRAAQDMGADLIVLDTLARTFGEGDENAARDMGGFVASVDQLRAETGAHVAVVHHGTKEGSSSRGSGALVGAADLIVKVARGGESEPNHAIVEAAKDDVDGAVLPFRLHVVDLPAGPDGEARRTCVAEGADPSTTTARARVRLTDEQELLLRDLRDLAASGQAVPMQPEPGMPIVHATTRAAVRARLIASGFFHEGELKPHEVDSSANSPKMEKPTNAGYRRENKVLEALKRKGLAGFNRHHAWAC</sequence>
<proteinExistence type="predicted"/>
<accession>A0A4R5QBY8</accession>
<reference evidence="1 2" key="1">
    <citation type="journal article" date="2016" name="J. Microbiol.">
        <title>Dankookia rubra gen. nov., sp. nov., an alphaproteobacterium isolated from sediment of a shallow stream.</title>
        <authorList>
            <person name="Kim W.H."/>
            <person name="Kim D.H."/>
            <person name="Kang K."/>
            <person name="Ahn T.Y."/>
        </authorList>
    </citation>
    <scope>NUCLEOTIDE SEQUENCE [LARGE SCALE GENOMIC DNA]</scope>
    <source>
        <strain evidence="1 2">JCM30602</strain>
    </source>
</reference>
<evidence type="ECO:0000313" key="2">
    <source>
        <dbReference type="Proteomes" id="UP000295096"/>
    </source>
</evidence>
<organism evidence="1 2">
    <name type="scientific">Dankookia rubra</name>
    <dbReference type="NCBI Taxonomy" id="1442381"/>
    <lineage>
        <taxon>Bacteria</taxon>
        <taxon>Pseudomonadati</taxon>
        <taxon>Pseudomonadota</taxon>
        <taxon>Alphaproteobacteria</taxon>
        <taxon>Acetobacterales</taxon>
        <taxon>Roseomonadaceae</taxon>
        <taxon>Dankookia</taxon>
    </lineage>
</organism>
<dbReference type="AlphaFoldDB" id="A0A4R5QBY8"/>
<name>A0A4R5QBY8_9PROT</name>
<dbReference type="Gene3D" id="3.40.50.300">
    <property type="entry name" value="P-loop containing nucleotide triphosphate hydrolases"/>
    <property type="match status" value="1"/>
</dbReference>
<gene>
    <name evidence="1" type="ORF">E2C06_25530</name>
</gene>
<dbReference type="EMBL" id="SMSJ01000053">
    <property type="protein sequence ID" value="TDH59807.1"/>
    <property type="molecule type" value="Genomic_DNA"/>
</dbReference>
<dbReference type="InterPro" id="IPR027417">
    <property type="entry name" value="P-loop_NTPase"/>
</dbReference>
<keyword evidence="2" id="KW-1185">Reference proteome</keyword>
<dbReference type="Proteomes" id="UP000295096">
    <property type="component" value="Unassembled WGS sequence"/>
</dbReference>